<gene>
    <name evidence="1" type="ORF">H4W29_003040</name>
</gene>
<proteinExistence type="predicted"/>
<dbReference type="Proteomes" id="UP000620262">
    <property type="component" value="Unassembled WGS sequence"/>
</dbReference>
<reference evidence="1 2" key="1">
    <citation type="submission" date="2020-10" db="EMBL/GenBank/DDBJ databases">
        <title>Sequencing the genomes of 1000 actinobacteria strains.</title>
        <authorList>
            <person name="Klenk H.-P."/>
        </authorList>
    </citation>
    <scope>NUCLEOTIDE SEQUENCE [LARGE SCALE GENOMIC DNA]</scope>
    <source>
        <strain evidence="1 2">DSM 7307</strain>
    </source>
</reference>
<organism evidence="1 2">
    <name type="scientific">Rhizobium viscosum</name>
    <name type="common">Arthrobacter viscosus</name>
    <dbReference type="NCBI Taxonomy" id="1673"/>
    <lineage>
        <taxon>Bacteria</taxon>
        <taxon>Pseudomonadati</taxon>
        <taxon>Pseudomonadota</taxon>
        <taxon>Alphaproteobacteria</taxon>
        <taxon>Hyphomicrobiales</taxon>
        <taxon>Rhizobiaceae</taxon>
        <taxon>Rhizobium/Agrobacterium group</taxon>
        <taxon>Rhizobium</taxon>
    </lineage>
</organism>
<evidence type="ECO:0000313" key="1">
    <source>
        <dbReference type="EMBL" id="MBE1505859.1"/>
    </source>
</evidence>
<sequence>MLKGVGLAIGKWLRDAAASYALPSRADLPY</sequence>
<name>A0ABR9IRP6_RHIVS</name>
<protein>
    <submittedName>
        <fullName evidence="1">Uncharacterized protein</fullName>
    </submittedName>
</protein>
<dbReference type="EMBL" id="JADBEC010000001">
    <property type="protein sequence ID" value="MBE1505859.1"/>
    <property type="molecule type" value="Genomic_DNA"/>
</dbReference>
<accession>A0ABR9IRP6</accession>
<keyword evidence="2" id="KW-1185">Reference proteome</keyword>
<comment type="caution">
    <text evidence="1">The sequence shown here is derived from an EMBL/GenBank/DDBJ whole genome shotgun (WGS) entry which is preliminary data.</text>
</comment>
<evidence type="ECO:0000313" key="2">
    <source>
        <dbReference type="Proteomes" id="UP000620262"/>
    </source>
</evidence>